<evidence type="ECO:0000313" key="2">
    <source>
        <dbReference type="Proteomes" id="UP000018890"/>
    </source>
</evidence>
<name>W4Q7Z1_9BACI</name>
<evidence type="ECO:0008006" key="3">
    <source>
        <dbReference type="Google" id="ProtNLM"/>
    </source>
</evidence>
<protein>
    <recommendedName>
        <fullName evidence="3">Competence transcription factor</fullName>
    </recommendedName>
</protein>
<dbReference type="RefSeq" id="WP_034748787.1">
    <property type="nucleotide sequence ID" value="NZ_BAUT01000052.1"/>
</dbReference>
<keyword evidence="2" id="KW-1185">Reference proteome</keyword>
<proteinExistence type="predicted"/>
<dbReference type="EMBL" id="BAUT01000052">
    <property type="protein sequence ID" value="GAE27474.1"/>
    <property type="molecule type" value="Genomic_DNA"/>
</dbReference>
<dbReference type="AlphaFoldDB" id="W4Q7Z1"/>
<dbReference type="InterPro" id="IPR010461">
    <property type="entry name" value="ComK"/>
</dbReference>
<sequence length="162" mass="19122">MNKLILSHYEINRDTTALFSANHIDYCTVVWEREQLYYIKKPVLQLVKEGCLEGGADYDGRKTAVIYKTGIQSRIPIPINPNEHIYAFPTHSPKLHECSWIFYHHIKTIKRHPNPQQSLILFKHGKELLLDLSYHTLERQVQRTSHCIVRFSHQEQVSGYYF</sequence>
<comment type="caution">
    <text evidence="1">The sequence shown here is derived from an EMBL/GenBank/DDBJ whole genome shotgun (WGS) entry which is preliminary data.</text>
</comment>
<gene>
    <name evidence="1" type="ORF">JCM9140_3622</name>
</gene>
<dbReference type="STRING" id="1236970.JCM9140_3622"/>
<organism evidence="1 2">
    <name type="scientific">Halalkalibacter wakoensis JCM 9140</name>
    <dbReference type="NCBI Taxonomy" id="1236970"/>
    <lineage>
        <taxon>Bacteria</taxon>
        <taxon>Bacillati</taxon>
        <taxon>Bacillota</taxon>
        <taxon>Bacilli</taxon>
        <taxon>Bacillales</taxon>
        <taxon>Bacillaceae</taxon>
        <taxon>Halalkalibacter</taxon>
    </lineage>
</organism>
<dbReference type="Proteomes" id="UP000018890">
    <property type="component" value="Unassembled WGS sequence"/>
</dbReference>
<dbReference type="OrthoDB" id="2417337at2"/>
<accession>W4Q7Z1</accession>
<reference evidence="1" key="1">
    <citation type="journal article" date="2014" name="Genome Announc.">
        <title>Draft Genome Sequences of Three Alkaliphilic Bacillus Strains, Bacillus wakoensis JCM 9140T, Bacillus akibai JCM 9157T, and Bacillus hemicellulosilyticus JCM 9152T.</title>
        <authorList>
            <person name="Yuki M."/>
            <person name="Oshima K."/>
            <person name="Suda W."/>
            <person name="Oshida Y."/>
            <person name="Kitamura K."/>
            <person name="Iida T."/>
            <person name="Hattori M."/>
            <person name="Ohkuma M."/>
        </authorList>
    </citation>
    <scope>NUCLEOTIDE SEQUENCE [LARGE SCALE GENOMIC DNA]</scope>
    <source>
        <strain evidence="1">JCM 9140</strain>
    </source>
</reference>
<dbReference type="GO" id="GO:0030420">
    <property type="term" value="P:establishment of competence for transformation"/>
    <property type="evidence" value="ECO:0007669"/>
    <property type="project" value="InterPro"/>
</dbReference>
<evidence type="ECO:0000313" key="1">
    <source>
        <dbReference type="EMBL" id="GAE27474.1"/>
    </source>
</evidence>
<dbReference type="Pfam" id="PF06338">
    <property type="entry name" value="ComK"/>
    <property type="match status" value="1"/>
</dbReference>